<evidence type="ECO:0000259" key="9">
    <source>
        <dbReference type="Pfam" id="PF08501"/>
    </source>
</evidence>
<dbReference type="GO" id="GO:0009423">
    <property type="term" value="P:chorismate biosynthetic process"/>
    <property type="evidence" value="ECO:0007669"/>
    <property type="project" value="UniProtKB-UniRule"/>
</dbReference>
<dbReference type="GO" id="GO:0004764">
    <property type="term" value="F:shikimate 3-dehydrogenase (NADP+) activity"/>
    <property type="evidence" value="ECO:0007669"/>
    <property type="project" value="UniProtKB-UniRule"/>
</dbReference>
<comment type="pathway">
    <text evidence="1 7">Metabolic intermediate biosynthesis; chorismate biosynthesis; chorismate from D-erythrose 4-phosphate and phosphoenolpyruvate: step 4/7.</text>
</comment>
<dbReference type="InterPro" id="IPR046346">
    <property type="entry name" value="Aminoacid_DH-like_N_sf"/>
</dbReference>
<keyword evidence="5 7" id="KW-0057">Aromatic amino acid biosynthesis</keyword>
<dbReference type="GO" id="GO:0005829">
    <property type="term" value="C:cytosol"/>
    <property type="evidence" value="ECO:0007669"/>
    <property type="project" value="TreeGrafter"/>
</dbReference>
<dbReference type="HAMAP" id="MF_00222">
    <property type="entry name" value="Shikimate_DH_AroE"/>
    <property type="match status" value="1"/>
</dbReference>
<dbReference type="GO" id="GO:0050661">
    <property type="term" value="F:NADP binding"/>
    <property type="evidence" value="ECO:0007669"/>
    <property type="project" value="TreeGrafter"/>
</dbReference>
<feature type="binding site" evidence="7">
    <location>
        <position position="262"/>
    </location>
    <ligand>
        <name>shikimate</name>
        <dbReference type="ChEBI" id="CHEBI:36208"/>
    </ligand>
</feature>
<gene>
    <name evidence="7 11" type="primary">aroE</name>
    <name evidence="11" type="ORF">SPHI_12650</name>
</gene>
<sequence>MEKEAPVSQLPQHSIADDATVRPYAEVIGDPISHSKSPLIHGFWLKKLGIDADYRATHVTPDDLPVFIEKRRADPNWRGCNVTIPHKVAMLDLVSDPGSVRDSIGAMNTVVRNEGGDLFGTNTDAAGFYAPIADLDLDGAPVAIVGAGGAARAVLFALSRMNVGPVTILNRSPLKAAALLSRFGLKGEVLPLTGRLPAAKLLVNTSALGMEGQPPLDLDLLPLALDAVVYDIVYAPLQTALLDAAEARGLETIDGLEMLVGQAAAAFELFFGQPAPREHDGELRELLIQ</sequence>
<feature type="domain" description="Quinate/shikimate 5-dehydrogenase/glutamyl-tRNA reductase" evidence="8">
    <location>
        <begin position="136"/>
        <end position="192"/>
    </location>
</feature>
<feature type="binding site" evidence="7">
    <location>
        <position position="124"/>
    </location>
    <ligand>
        <name>shikimate</name>
        <dbReference type="ChEBI" id="CHEBI:36208"/>
    </ligand>
</feature>
<evidence type="ECO:0000256" key="6">
    <source>
        <dbReference type="ARBA" id="ARBA00049442"/>
    </source>
</evidence>
<feature type="domain" description="SDH C-terminal" evidence="10">
    <location>
        <begin position="255"/>
        <end position="278"/>
    </location>
</feature>
<feature type="binding site" evidence="7">
    <location>
        <position position="255"/>
    </location>
    <ligand>
        <name>NADP(+)</name>
        <dbReference type="ChEBI" id="CHEBI:58349"/>
    </ligand>
</feature>
<dbReference type="InterPro" id="IPR006151">
    <property type="entry name" value="Shikm_DH/Glu-tRNA_Rdtase"/>
</dbReference>
<dbReference type="SUPFAM" id="SSF53223">
    <property type="entry name" value="Aminoacid dehydrogenase-like, N-terminal domain"/>
    <property type="match status" value="1"/>
</dbReference>
<evidence type="ECO:0000313" key="11">
    <source>
        <dbReference type="EMBL" id="ONF96480.1"/>
    </source>
</evidence>
<evidence type="ECO:0000256" key="3">
    <source>
        <dbReference type="ARBA" id="ARBA00022857"/>
    </source>
</evidence>
<evidence type="ECO:0000259" key="10">
    <source>
        <dbReference type="Pfam" id="PF18317"/>
    </source>
</evidence>
<name>A0A1V2EV59_9SPHN</name>
<comment type="caution">
    <text evidence="7">Lacks conserved residue(s) required for the propagation of feature annotation.</text>
</comment>
<comment type="function">
    <text evidence="7">Involved in the biosynthesis of the chorismate, which leads to the biosynthesis of aromatic amino acids. Catalyzes the reversible NADPH linked reduction of 3-dehydroshikimate (DHSA) to yield shikimate (SA).</text>
</comment>
<dbReference type="UniPathway" id="UPA00053">
    <property type="reaction ID" value="UER00087"/>
</dbReference>
<accession>A0A1V2EV59</accession>
<dbReference type="InterPro" id="IPR022893">
    <property type="entry name" value="Shikimate_DH_fam"/>
</dbReference>
<feature type="binding site" evidence="7">
    <location>
        <position position="232"/>
    </location>
    <ligand>
        <name>NADP(+)</name>
        <dbReference type="ChEBI" id="CHEBI:58349"/>
    </ligand>
</feature>
<evidence type="ECO:0000256" key="2">
    <source>
        <dbReference type="ARBA" id="ARBA00012962"/>
    </source>
</evidence>
<dbReference type="Pfam" id="PF08501">
    <property type="entry name" value="Shikimate_dh_N"/>
    <property type="match status" value="1"/>
</dbReference>
<feature type="binding site" evidence="7">
    <location>
        <begin position="35"/>
        <end position="37"/>
    </location>
    <ligand>
        <name>shikimate</name>
        <dbReference type="ChEBI" id="CHEBI:36208"/>
    </ligand>
</feature>
<feature type="binding site" evidence="7">
    <location>
        <position position="108"/>
    </location>
    <ligand>
        <name>shikimate</name>
        <dbReference type="ChEBI" id="CHEBI:36208"/>
    </ligand>
</feature>
<feature type="binding site" evidence="7">
    <location>
        <begin position="146"/>
        <end position="150"/>
    </location>
    <ligand>
        <name>NADP(+)</name>
        <dbReference type="ChEBI" id="CHEBI:58349"/>
    </ligand>
</feature>
<evidence type="ECO:0000256" key="7">
    <source>
        <dbReference type="HAMAP-Rule" id="MF_00222"/>
    </source>
</evidence>
<dbReference type="Gene3D" id="3.40.50.720">
    <property type="entry name" value="NAD(P)-binding Rossmann-like Domain"/>
    <property type="match status" value="1"/>
</dbReference>
<feature type="binding site" evidence="7">
    <location>
        <position position="234"/>
    </location>
    <ligand>
        <name>shikimate</name>
        <dbReference type="ChEBI" id="CHEBI:36208"/>
    </ligand>
</feature>
<evidence type="ECO:0000259" key="8">
    <source>
        <dbReference type="Pfam" id="PF01488"/>
    </source>
</evidence>
<proteinExistence type="inferred from homology"/>
<dbReference type="EMBL" id="MPSB01000004">
    <property type="protein sequence ID" value="ONF96480.1"/>
    <property type="molecule type" value="Genomic_DNA"/>
</dbReference>
<evidence type="ECO:0000256" key="4">
    <source>
        <dbReference type="ARBA" id="ARBA00023002"/>
    </source>
</evidence>
<comment type="similarity">
    <text evidence="7">Belongs to the shikimate dehydrogenase family.</text>
</comment>
<evidence type="ECO:0000313" key="12">
    <source>
        <dbReference type="Proteomes" id="UP000188729"/>
    </source>
</evidence>
<dbReference type="PANTHER" id="PTHR21089">
    <property type="entry name" value="SHIKIMATE DEHYDROGENASE"/>
    <property type="match status" value="1"/>
</dbReference>
<dbReference type="GO" id="GO:0009073">
    <property type="term" value="P:aromatic amino acid family biosynthetic process"/>
    <property type="evidence" value="ECO:0007669"/>
    <property type="project" value="UniProtKB-KW"/>
</dbReference>
<comment type="catalytic activity">
    <reaction evidence="6 7">
        <text>shikimate + NADP(+) = 3-dehydroshikimate + NADPH + H(+)</text>
        <dbReference type="Rhea" id="RHEA:17737"/>
        <dbReference type="ChEBI" id="CHEBI:15378"/>
        <dbReference type="ChEBI" id="CHEBI:16630"/>
        <dbReference type="ChEBI" id="CHEBI:36208"/>
        <dbReference type="ChEBI" id="CHEBI:57783"/>
        <dbReference type="ChEBI" id="CHEBI:58349"/>
        <dbReference type="EC" id="1.1.1.25"/>
    </reaction>
</comment>
<keyword evidence="7" id="KW-0028">Amino-acid biosynthesis</keyword>
<dbReference type="Proteomes" id="UP000188729">
    <property type="component" value="Unassembled WGS sequence"/>
</dbReference>
<dbReference type="PANTHER" id="PTHR21089:SF1">
    <property type="entry name" value="BIFUNCTIONAL 3-DEHYDROQUINATE DEHYDRATASE_SHIKIMATE DEHYDROGENASE, CHLOROPLASTIC"/>
    <property type="match status" value="1"/>
</dbReference>
<dbReference type="STRING" id="1915074.SPHI_12650"/>
<protein>
    <recommendedName>
        <fullName evidence="2 7">Shikimate dehydrogenase (NADP(+))</fullName>
        <shortName evidence="7">SDH</shortName>
        <ecNumber evidence="2 7">1.1.1.25</ecNumber>
    </recommendedName>
</protein>
<dbReference type="Gene3D" id="3.40.50.10860">
    <property type="entry name" value="Leucine Dehydrogenase, chain A, domain 1"/>
    <property type="match status" value="1"/>
</dbReference>
<dbReference type="EC" id="1.1.1.25" evidence="2 7"/>
<dbReference type="SUPFAM" id="SSF51735">
    <property type="entry name" value="NAD(P)-binding Rossmann-fold domains"/>
    <property type="match status" value="1"/>
</dbReference>
<comment type="caution">
    <text evidence="11">The sequence shown here is derived from an EMBL/GenBank/DDBJ whole genome shotgun (WGS) entry which is preliminary data.</text>
</comment>
<keyword evidence="3 7" id="KW-0521">NADP</keyword>
<evidence type="ECO:0000256" key="5">
    <source>
        <dbReference type="ARBA" id="ARBA00023141"/>
    </source>
</evidence>
<dbReference type="InterPro" id="IPR013708">
    <property type="entry name" value="Shikimate_DH-bd_N"/>
</dbReference>
<keyword evidence="4 7" id="KW-0560">Oxidoreductase</keyword>
<dbReference type="OrthoDB" id="9792692at2"/>
<dbReference type="Pfam" id="PF01488">
    <property type="entry name" value="Shikimate_DH"/>
    <property type="match status" value="1"/>
</dbReference>
<dbReference type="Pfam" id="PF18317">
    <property type="entry name" value="SDH_C"/>
    <property type="match status" value="1"/>
</dbReference>
<feature type="domain" description="Shikimate dehydrogenase substrate binding N-terminal" evidence="9">
    <location>
        <begin position="27"/>
        <end position="110"/>
    </location>
</feature>
<evidence type="ECO:0000256" key="1">
    <source>
        <dbReference type="ARBA" id="ARBA00004871"/>
    </source>
</evidence>
<feature type="binding site" evidence="7">
    <location>
        <position position="83"/>
    </location>
    <ligand>
        <name>shikimate</name>
        <dbReference type="ChEBI" id="CHEBI:36208"/>
    </ligand>
</feature>
<comment type="subunit">
    <text evidence="7">Homodimer.</text>
</comment>
<dbReference type="InterPro" id="IPR041121">
    <property type="entry name" value="SDH_C"/>
</dbReference>
<organism evidence="11 12">
    <name type="scientific">Sphingomonas jeddahensis</name>
    <dbReference type="NCBI Taxonomy" id="1915074"/>
    <lineage>
        <taxon>Bacteria</taxon>
        <taxon>Pseudomonadati</taxon>
        <taxon>Pseudomonadota</taxon>
        <taxon>Alphaproteobacteria</taxon>
        <taxon>Sphingomonadales</taxon>
        <taxon>Sphingomonadaceae</taxon>
        <taxon>Sphingomonas</taxon>
    </lineage>
</organism>
<dbReference type="AlphaFoldDB" id="A0A1V2EV59"/>
<dbReference type="GO" id="GO:0008652">
    <property type="term" value="P:amino acid biosynthetic process"/>
    <property type="evidence" value="ECO:0007669"/>
    <property type="project" value="UniProtKB-KW"/>
</dbReference>
<feature type="active site" description="Proton acceptor" evidence="7">
    <location>
        <position position="87"/>
    </location>
</feature>
<keyword evidence="12" id="KW-1185">Reference proteome</keyword>
<dbReference type="GO" id="GO:0019632">
    <property type="term" value="P:shikimate metabolic process"/>
    <property type="evidence" value="ECO:0007669"/>
    <property type="project" value="TreeGrafter"/>
</dbReference>
<reference evidence="11 12" key="1">
    <citation type="submission" date="2016-11" db="EMBL/GenBank/DDBJ databases">
        <title>Genome sequence of Sphingomonas jeddahensis G39.</title>
        <authorList>
            <person name="Poehlein A."/>
            <person name="Wuebbeler J.H."/>
            <person name="Steinbuechel A."/>
            <person name="Daniel R."/>
        </authorList>
    </citation>
    <scope>NUCLEOTIDE SEQUENCE [LARGE SCALE GENOMIC DNA]</scope>
    <source>
        <strain evidence="11 12">G39</strain>
    </source>
</reference>
<dbReference type="InterPro" id="IPR036291">
    <property type="entry name" value="NAD(P)-bd_dom_sf"/>
</dbReference>
<dbReference type="CDD" id="cd01065">
    <property type="entry name" value="NAD_bind_Shikimate_DH"/>
    <property type="match status" value="1"/>
</dbReference>